<dbReference type="PANTHER" id="PTHR11455:SF22">
    <property type="entry name" value="CRYPTOCHROME DASH"/>
    <property type="match status" value="1"/>
</dbReference>
<dbReference type="GO" id="GO:0003677">
    <property type="term" value="F:DNA binding"/>
    <property type="evidence" value="ECO:0007669"/>
    <property type="project" value="TreeGrafter"/>
</dbReference>
<feature type="binding site" evidence="6">
    <location>
        <position position="277"/>
    </location>
    <ligand>
        <name>FAD</name>
        <dbReference type="ChEBI" id="CHEBI:57692"/>
    </ligand>
</feature>
<dbReference type="InterPro" id="IPR014729">
    <property type="entry name" value="Rossmann-like_a/b/a_fold"/>
</dbReference>
<dbReference type="SUPFAM" id="SSF52425">
    <property type="entry name" value="Cryptochrome/photolyase, N-terminal domain"/>
    <property type="match status" value="1"/>
</dbReference>
<evidence type="ECO:0000256" key="2">
    <source>
        <dbReference type="ARBA" id="ARBA00017881"/>
    </source>
</evidence>
<dbReference type="EMBL" id="BSPD01000003">
    <property type="protein sequence ID" value="GLS24412.1"/>
    <property type="molecule type" value="Genomic_DNA"/>
</dbReference>
<evidence type="ECO:0000256" key="4">
    <source>
        <dbReference type="ARBA" id="ARBA00022827"/>
    </source>
</evidence>
<dbReference type="Gene3D" id="1.10.579.10">
    <property type="entry name" value="DNA Cyclobutane Dipyrimidine Photolyase, subunit A, domain 3"/>
    <property type="match status" value="1"/>
</dbReference>
<dbReference type="InterPro" id="IPR006050">
    <property type="entry name" value="DNA_photolyase_N"/>
</dbReference>
<dbReference type="GO" id="GO:0000719">
    <property type="term" value="P:photoreactive repair"/>
    <property type="evidence" value="ECO:0007669"/>
    <property type="project" value="TreeGrafter"/>
</dbReference>
<feature type="binding site" evidence="6">
    <location>
        <begin position="427"/>
        <end position="429"/>
    </location>
    <ligand>
        <name>FAD</name>
        <dbReference type="ChEBI" id="CHEBI:57692"/>
    </ligand>
</feature>
<dbReference type="Gene3D" id="1.25.40.80">
    <property type="match status" value="1"/>
</dbReference>
<evidence type="ECO:0000256" key="7">
    <source>
        <dbReference type="RuleBase" id="RU367151"/>
    </source>
</evidence>
<evidence type="ECO:0000256" key="1">
    <source>
        <dbReference type="ARBA" id="ARBA00005862"/>
    </source>
</evidence>
<comment type="cofactor">
    <cofactor evidence="7">
        <name>(6R)-5,10-methylene-5,6,7,8-tetrahydrofolate</name>
        <dbReference type="ChEBI" id="CHEBI:15636"/>
    </cofactor>
    <text evidence="7">Binds 1 5,10-methenyltetrahydrofolate (MTHF) per subunit.</text>
</comment>
<comment type="caution">
    <text evidence="9">The sequence shown here is derived from an EMBL/GenBank/DDBJ whole genome shotgun (WGS) entry which is preliminary data.</text>
</comment>
<accession>A0AA37WMS6</accession>
<proteinExistence type="inferred from homology"/>
<protein>
    <recommendedName>
        <fullName evidence="2 7">Cryptochrome DASH</fullName>
    </recommendedName>
</protein>
<feature type="domain" description="Photolyase/cryptochrome alpha/beta" evidence="8">
    <location>
        <begin position="22"/>
        <end position="165"/>
    </location>
</feature>
<evidence type="ECO:0000313" key="9">
    <source>
        <dbReference type="EMBL" id="GLS24412.1"/>
    </source>
</evidence>
<evidence type="ECO:0000313" key="10">
    <source>
        <dbReference type="Proteomes" id="UP001156870"/>
    </source>
</evidence>
<keyword evidence="5 7" id="KW-0157">Chromophore</keyword>
<evidence type="ECO:0000256" key="3">
    <source>
        <dbReference type="ARBA" id="ARBA00022630"/>
    </source>
</evidence>
<dbReference type="InterPro" id="IPR002081">
    <property type="entry name" value="Cryptochrome/DNA_photolyase_1"/>
</dbReference>
<name>A0AA37WMS6_9GAMM</name>
<evidence type="ECO:0000256" key="5">
    <source>
        <dbReference type="ARBA" id="ARBA00022991"/>
    </source>
</evidence>
<dbReference type="Proteomes" id="UP001156870">
    <property type="component" value="Unassembled WGS sequence"/>
</dbReference>
<dbReference type="GO" id="GO:0071949">
    <property type="term" value="F:FAD binding"/>
    <property type="evidence" value="ECO:0007669"/>
    <property type="project" value="TreeGrafter"/>
</dbReference>
<dbReference type="NCBIfam" id="TIGR02765">
    <property type="entry name" value="crypto_DASH"/>
    <property type="match status" value="1"/>
</dbReference>
<dbReference type="PANTHER" id="PTHR11455">
    <property type="entry name" value="CRYPTOCHROME"/>
    <property type="match status" value="1"/>
</dbReference>
<comment type="cofactor">
    <cofactor evidence="6 7">
        <name>FAD</name>
        <dbReference type="ChEBI" id="CHEBI:57692"/>
    </cofactor>
    <text evidence="6 7">Binds 1 FAD per subunit.</text>
</comment>
<keyword evidence="3 6" id="KW-0285">Flavoprotein</keyword>
<comment type="function">
    <text evidence="7">May have a photoreceptor function.</text>
</comment>
<reference evidence="9 10" key="1">
    <citation type="journal article" date="2014" name="Int. J. Syst. Evol. Microbiol.">
        <title>Complete genome sequence of Corynebacterium casei LMG S-19264T (=DSM 44701T), isolated from a smear-ripened cheese.</title>
        <authorList>
            <consortium name="US DOE Joint Genome Institute (JGI-PGF)"/>
            <person name="Walter F."/>
            <person name="Albersmeier A."/>
            <person name="Kalinowski J."/>
            <person name="Ruckert C."/>
        </authorList>
    </citation>
    <scope>NUCLEOTIDE SEQUENCE [LARGE SCALE GENOMIC DNA]</scope>
    <source>
        <strain evidence="9 10">NBRC 110095</strain>
    </source>
</reference>
<dbReference type="InterPro" id="IPR014133">
    <property type="entry name" value="Cry_DASH"/>
</dbReference>
<dbReference type="SUPFAM" id="SSF48173">
    <property type="entry name" value="Cryptochrome/photolyase FAD-binding domain"/>
    <property type="match status" value="1"/>
</dbReference>
<gene>
    <name evidence="9" type="primary">cry1</name>
    <name evidence="9" type="ORF">GCM10007877_01230</name>
</gene>
<evidence type="ECO:0000259" key="8">
    <source>
        <dbReference type="PROSITE" id="PS51645"/>
    </source>
</evidence>
<dbReference type="InterPro" id="IPR005101">
    <property type="entry name" value="Cryptochr/Photolyase_FAD-bd"/>
</dbReference>
<sequence>MESLLNHSYSSTPTEITGERHTTGIMWFTNDLRLHDNATLRAAGQQCDQLVCVYVVQSEPSHHQQLARQHQRIECGLQGVGRNRLRQQFEQESLGSLSHGLRLLGQELLILQGAPLEIIAQCIQQYRATAVFSSVNAGWYENQTLYQLKQHYPQLALHRYHTHTLFEPAQVNLERGFAQTFSKFRRQMESVGTIDAKAPVSKLPPSPIFDQSANKQGKNKGVNANYVYIKSKEDVNSPGLYSSSLVSSEEKFTGGEYAALDHISAYFDTKKRLPSQYKLVRNALDGWEHSTKLSAWLANGCLSVREVVKILEEYEGICGANESTYWIYFELLWREYFQWYAHYYGLYLYRFSGIKKKKPLTSFYPQRFQQWCEGTTPFTLVNACMIQLKTTGYLSNRGRQIVASCFVNELNLDWRYGAAYFEKTLIDYDVAANWGNWQYLAGVGADPRGKRHFDLKKQTQQYDPDGIFQKKWATNVTDNNLILDAVDAADWPLDPDSNRASL</sequence>
<dbReference type="AlphaFoldDB" id="A0AA37WMS6"/>
<dbReference type="Gene3D" id="3.40.50.620">
    <property type="entry name" value="HUPs"/>
    <property type="match status" value="1"/>
</dbReference>
<dbReference type="Pfam" id="PF00875">
    <property type="entry name" value="DNA_photolyase"/>
    <property type="match status" value="1"/>
</dbReference>
<dbReference type="GO" id="GO:0003913">
    <property type="term" value="F:DNA photolyase activity"/>
    <property type="evidence" value="ECO:0007669"/>
    <property type="project" value="InterPro"/>
</dbReference>
<dbReference type="PRINTS" id="PR00147">
    <property type="entry name" value="DNAPHOTLYASE"/>
</dbReference>
<keyword evidence="4 6" id="KW-0274">FAD</keyword>
<comment type="similarity">
    <text evidence="1 7">Belongs to the DNA photolyase class-1 family.</text>
</comment>
<organism evidence="9 10">
    <name type="scientific">Marinibactrum halimedae</name>
    <dbReference type="NCBI Taxonomy" id="1444977"/>
    <lineage>
        <taxon>Bacteria</taxon>
        <taxon>Pseudomonadati</taxon>
        <taxon>Pseudomonadota</taxon>
        <taxon>Gammaproteobacteria</taxon>
        <taxon>Cellvibrionales</taxon>
        <taxon>Cellvibrionaceae</taxon>
        <taxon>Marinibactrum</taxon>
    </lineage>
</organism>
<dbReference type="PROSITE" id="PS51645">
    <property type="entry name" value="PHR_CRY_ALPHA_BETA"/>
    <property type="match status" value="1"/>
</dbReference>
<feature type="binding site" evidence="6">
    <location>
        <begin position="290"/>
        <end position="294"/>
    </location>
    <ligand>
        <name>FAD</name>
        <dbReference type="ChEBI" id="CHEBI:57692"/>
    </ligand>
</feature>
<dbReference type="InterPro" id="IPR036155">
    <property type="entry name" value="Crypto/Photolyase_N_sf"/>
</dbReference>
<keyword evidence="10" id="KW-1185">Reference proteome</keyword>
<dbReference type="InterPro" id="IPR036134">
    <property type="entry name" value="Crypto/Photolyase_FAD-like_sf"/>
</dbReference>
<evidence type="ECO:0000256" key="6">
    <source>
        <dbReference type="PIRSR" id="PIRSR602081-1"/>
    </source>
</evidence>
<dbReference type="Pfam" id="PF03441">
    <property type="entry name" value="FAD_binding_7"/>
    <property type="match status" value="1"/>
</dbReference>